<gene>
    <name evidence="13" type="primary">LOC107269243</name>
</gene>
<evidence type="ECO:0000256" key="8">
    <source>
        <dbReference type="PIRSR" id="PIRSR000524-50"/>
    </source>
</evidence>
<dbReference type="InterPro" id="IPR015422">
    <property type="entry name" value="PyrdxlP-dep_Trfase_small"/>
</dbReference>
<evidence type="ECO:0000313" key="12">
    <source>
        <dbReference type="Proteomes" id="UP000694920"/>
    </source>
</evidence>
<dbReference type="InterPro" id="IPR015424">
    <property type="entry name" value="PyrdxlP-dep_Trfase"/>
</dbReference>
<keyword evidence="3 13" id="KW-0032">Aminotransferase</keyword>
<dbReference type="AlphaFoldDB" id="A0AAJ7C0L1"/>
<dbReference type="GO" id="GO:0008453">
    <property type="term" value="F:alanine-glyoxylate transaminase activity"/>
    <property type="evidence" value="ECO:0007669"/>
    <property type="project" value="UniProtKB-EC"/>
</dbReference>
<keyword evidence="12" id="KW-1185">Reference proteome</keyword>
<dbReference type="EC" id="2.6.1.44" evidence="6"/>
<dbReference type="CDD" id="cd06451">
    <property type="entry name" value="AGAT_like"/>
    <property type="match status" value="1"/>
</dbReference>
<evidence type="ECO:0000313" key="13">
    <source>
        <dbReference type="RefSeq" id="XP_015598360.1"/>
    </source>
</evidence>
<dbReference type="GO" id="GO:0004760">
    <property type="term" value="F:L-serine-pyruvate transaminase activity"/>
    <property type="evidence" value="ECO:0007669"/>
    <property type="project" value="TreeGrafter"/>
</dbReference>
<feature type="domain" description="Aminotransferase class V" evidence="11">
    <location>
        <begin position="64"/>
        <end position="372"/>
    </location>
</feature>
<dbReference type="InterPro" id="IPR024169">
    <property type="entry name" value="SP_NH2Trfase/AEP_transaminase"/>
</dbReference>
<comment type="similarity">
    <text evidence="2 6 9">Belongs to the class-V pyridoxal-phosphate-dependent aminotransferase family.</text>
</comment>
<feature type="binding site" evidence="7">
    <location>
        <position position="383"/>
    </location>
    <ligand>
        <name>substrate</name>
    </ligand>
</feature>
<dbReference type="CTD" id="189"/>
<sequence length="418" mass="46246">MFSNTNENLLEFYLNKEIKMSYGWKEYAVELEPSKELLKPLVVPVKTLMAPGPSNCSERVLKSLQHQLLGHLHPETLKLMDEIKAGLQYAFQTKNTLTLAISASGHAGMEASLGNILEPGETVLIIKSGEWGSRAANMSTRLGAHVEYLETELGVPATLTDLEAALQRHRPAVIFLAHAESSTGMKQPVEGIGPLAHRYGALLIVDTVASLGGEPFYADSWAVDVVYTGSQKVLGAPPGITPISFSPAAEKKIFQRRTQVPVLYWDMTVLGRYWGCFDGPRMYHHTICATLIYGLREALAQLAEETLPVSWMRHKAAALRLEEGLRRRGLELYISNPQHRLVTIVPIRIPENIELQLVIEEAMRKHKVELAGGLGPTSGKIMRMGLMGVNATPYHVDLLLNALDDGLRYARLVKKSKI</sequence>
<comment type="catalytic activity">
    <reaction evidence="6">
        <text>glyoxylate + L-alanine = glycine + pyruvate</text>
        <dbReference type="Rhea" id="RHEA:24248"/>
        <dbReference type="ChEBI" id="CHEBI:15361"/>
        <dbReference type="ChEBI" id="CHEBI:36655"/>
        <dbReference type="ChEBI" id="CHEBI:57305"/>
        <dbReference type="ChEBI" id="CHEBI:57972"/>
        <dbReference type="EC" id="2.6.1.44"/>
    </reaction>
</comment>
<dbReference type="GeneID" id="107269243"/>
<dbReference type="Gene3D" id="3.90.1150.10">
    <property type="entry name" value="Aspartate Aminotransferase, domain 1"/>
    <property type="match status" value="1"/>
</dbReference>
<evidence type="ECO:0000256" key="5">
    <source>
        <dbReference type="ARBA" id="ARBA00022898"/>
    </source>
</evidence>
<comment type="cofactor">
    <cofactor evidence="1 6 8 10">
        <name>pyridoxal 5'-phosphate</name>
        <dbReference type="ChEBI" id="CHEBI:597326"/>
    </cofactor>
</comment>
<dbReference type="PIRSF" id="PIRSF000524">
    <property type="entry name" value="SPT"/>
    <property type="match status" value="1"/>
</dbReference>
<proteinExistence type="inferred from homology"/>
<dbReference type="GO" id="GO:0005777">
    <property type="term" value="C:peroxisome"/>
    <property type="evidence" value="ECO:0007669"/>
    <property type="project" value="TreeGrafter"/>
</dbReference>
<evidence type="ECO:0000256" key="7">
    <source>
        <dbReference type="PIRSR" id="PIRSR000524-1"/>
    </source>
</evidence>
<reference evidence="13" key="1">
    <citation type="submission" date="2025-08" db="UniProtKB">
        <authorList>
            <consortium name="RefSeq"/>
        </authorList>
    </citation>
    <scope>IDENTIFICATION</scope>
</reference>
<evidence type="ECO:0000256" key="6">
    <source>
        <dbReference type="PIRNR" id="PIRNR000524"/>
    </source>
</evidence>
<dbReference type="PANTHER" id="PTHR21152">
    <property type="entry name" value="AMINOTRANSFERASE CLASS V"/>
    <property type="match status" value="1"/>
</dbReference>
<dbReference type="InterPro" id="IPR015421">
    <property type="entry name" value="PyrdxlP-dep_Trfase_major"/>
</dbReference>
<dbReference type="PANTHER" id="PTHR21152:SF40">
    <property type="entry name" value="ALANINE--GLYOXYLATE AMINOTRANSFERASE"/>
    <property type="match status" value="1"/>
</dbReference>
<protein>
    <recommendedName>
        <fullName evidence="6">Alanine--glyoxylate aminotransferase</fullName>
        <ecNumber evidence="6">2.6.1.44</ecNumber>
    </recommendedName>
</protein>
<dbReference type="Pfam" id="PF00266">
    <property type="entry name" value="Aminotran_5"/>
    <property type="match status" value="1"/>
</dbReference>
<dbReference type="FunFam" id="3.40.640.10:FF:000027">
    <property type="entry name" value="Serine--pyruvate aminotransferase, mitochondrial"/>
    <property type="match status" value="1"/>
</dbReference>
<evidence type="ECO:0000256" key="10">
    <source>
        <dbReference type="RuleBase" id="RU004504"/>
    </source>
</evidence>
<keyword evidence="5 6" id="KW-0663">Pyridoxal phosphate</keyword>
<dbReference type="GO" id="GO:0019265">
    <property type="term" value="P:glycine biosynthetic process, by transamination of glyoxylate"/>
    <property type="evidence" value="ECO:0007669"/>
    <property type="project" value="TreeGrafter"/>
</dbReference>
<dbReference type="InterPro" id="IPR020578">
    <property type="entry name" value="Aminotrans_V_PyrdxlP_BS"/>
</dbReference>
<name>A0AAJ7C0L1_CEPCN</name>
<keyword evidence="4" id="KW-0808">Transferase</keyword>
<evidence type="ECO:0000256" key="3">
    <source>
        <dbReference type="ARBA" id="ARBA00022576"/>
    </source>
</evidence>
<feature type="modified residue" description="N6-(pyridoxal phosphate)lysine" evidence="8">
    <location>
        <position position="232"/>
    </location>
</feature>
<evidence type="ECO:0000256" key="9">
    <source>
        <dbReference type="RuleBase" id="RU004075"/>
    </source>
</evidence>
<dbReference type="Proteomes" id="UP000694920">
    <property type="component" value="Unplaced"/>
</dbReference>
<dbReference type="SUPFAM" id="SSF53383">
    <property type="entry name" value="PLP-dependent transferases"/>
    <property type="match status" value="1"/>
</dbReference>
<evidence type="ECO:0000256" key="2">
    <source>
        <dbReference type="ARBA" id="ARBA00009236"/>
    </source>
</evidence>
<evidence type="ECO:0000256" key="1">
    <source>
        <dbReference type="ARBA" id="ARBA00001933"/>
    </source>
</evidence>
<dbReference type="KEGG" id="ccin:107269243"/>
<dbReference type="InterPro" id="IPR000192">
    <property type="entry name" value="Aminotrans_V_dom"/>
</dbReference>
<dbReference type="Gene3D" id="3.40.640.10">
    <property type="entry name" value="Type I PLP-dependent aspartate aminotransferase-like (Major domain)"/>
    <property type="match status" value="1"/>
</dbReference>
<accession>A0AAJ7C0L1</accession>
<organism evidence="12 13">
    <name type="scientific">Cephus cinctus</name>
    <name type="common">Wheat stem sawfly</name>
    <dbReference type="NCBI Taxonomy" id="211228"/>
    <lineage>
        <taxon>Eukaryota</taxon>
        <taxon>Metazoa</taxon>
        <taxon>Ecdysozoa</taxon>
        <taxon>Arthropoda</taxon>
        <taxon>Hexapoda</taxon>
        <taxon>Insecta</taxon>
        <taxon>Pterygota</taxon>
        <taxon>Neoptera</taxon>
        <taxon>Endopterygota</taxon>
        <taxon>Hymenoptera</taxon>
        <taxon>Cephoidea</taxon>
        <taxon>Cephidae</taxon>
        <taxon>Cephus</taxon>
    </lineage>
</organism>
<dbReference type="PROSITE" id="PS00595">
    <property type="entry name" value="AA_TRANSFER_CLASS_5"/>
    <property type="match status" value="1"/>
</dbReference>
<evidence type="ECO:0000259" key="11">
    <source>
        <dbReference type="Pfam" id="PF00266"/>
    </source>
</evidence>
<evidence type="ECO:0000256" key="4">
    <source>
        <dbReference type="ARBA" id="ARBA00022679"/>
    </source>
</evidence>
<dbReference type="RefSeq" id="XP_015598360.1">
    <property type="nucleotide sequence ID" value="XM_015742874.2"/>
</dbReference>